<feature type="region of interest" description="Disordered" evidence="1">
    <location>
        <begin position="1"/>
        <end position="121"/>
    </location>
</feature>
<dbReference type="Proteomes" id="UP001146793">
    <property type="component" value="Unassembled WGS sequence"/>
</dbReference>
<feature type="compositionally biased region" description="Low complexity" evidence="1">
    <location>
        <begin position="519"/>
        <end position="528"/>
    </location>
</feature>
<name>A0AAV7ZHW4_9EUKA</name>
<evidence type="ECO:0000313" key="3">
    <source>
        <dbReference type="Proteomes" id="UP001146793"/>
    </source>
</evidence>
<evidence type="ECO:0000313" key="2">
    <source>
        <dbReference type="EMBL" id="KAJ3439833.1"/>
    </source>
</evidence>
<proteinExistence type="predicted"/>
<feature type="compositionally biased region" description="Acidic residues" evidence="1">
    <location>
        <begin position="582"/>
        <end position="603"/>
    </location>
</feature>
<reference evidence="2" key="1">
    <citation type="submission" date="2022-08" db="EMBL/GenBank/DDBJ databases">
        <title>Novel sulphate-reducing endosymbionts in the free-living metamonad Anaeramoeba.</title>
        <authorList>
            <person name="Jerlstrom-Hultqvist J."/>
            <person name="Cepicka I."/>
            <person name="Gallot-Lavallee L."/>
            <person name="Salas-Leiva D."/>
            <person name="Curtis B.A."/>
            <person name="Zahonova K."/>
            <person name="Pipaliya S."/>
            <person name="Dacks J."/>
            <person name="Roger A.J."/>
        </authorList>
    </citation>
    <scope>NUCLEOTIDE SEQUENCE</scope>
    <source>
        <strain evidence="2">Busselton2</strain>
    </source>
</reference>
<feature type="compositionally biased region" description="Polar residues" evidence="1">
    <location>
        <begin position="111"/>
        <end position="121"/>
    </location>
</feature>
<comment type="caution">
    <text evidence="2">The sequence shown here is derived from an EMBL/GenBank/DDBJ whole genome shotgun (WGS) entry which is preliminary data.</text>
</comment>
<protein>
    <submittedName>
        <fullName evidence="2">Kinetochore scaffold</fullName>
    </submittedName>
</protein>
<organism evidence="2 3">
    <name type="scientific">Anaeramoeba flamelloides</name>
    <dbReference type="NCBI Taxonomy" id="1746091"/>
    <lineage>
        <taxon>Eukaryota</taxon>
        <taxon>Metamonada</taxon>
        <taxon>Anaeramoebidae</taxon>
        <taxon>Anaeramoeba</taxon>
    </lineage>
</organism>
<feature type="compositionally biased region" description="Basic and acidic residues" evidence="1">
    <location>
        <begin position="762"/>
        <end position="778"/>
    </location>
</feature>
<evidence type="ECO:0000256" key="1">
    <source>
        <dbReference type="SAM" id="MobiDB-lite"/>
    </source>
</evidence>
<feature type="compositionally biased region" description="Low complexity" evidence="1">
    <location>
        <begin position="810"/>
        <end position="827"/>
    </location>
</feature>
<feature type="compositionally biased region" description="Basic and acidic residues" evidence="1">
    <location>
        <begin position="529"/>
        <end position="545"/>
    </location>
</feature>
<feature type="region of interest" description="Disordered" evidence="1">
    <location>
        <begin position="273"/>
        <end position="294"/>
    </location>
</feature>
<feature type="compositionally biased region" description="Low complexity" evidence="1">
    <location>
        <begin position="274"/>
        <end position="294"/>
    </location>
</feature>
<feature type="compositionally biased region" description="Basic and acidic residues" evidence="1">
    <location>
        <begin position="604"/>
        <end position="627"/>
    </location>
</feature>
<feature type="region of interest" description="Disordered" evidence="1">
    <location>
        <begin position="805"/>
        <end position="827"/>
    </location>
</feature>
<feature type="compositionally biased region" description="Polar residues" evidence="1">
    <location>
        <begin position="49"/>
        <end position="65"/>
    </location>
</feature>
<gene>
    <name evidence="2" type="ORF">M0812_15873</name>
</gene>
<feature type="region of interest" description="Disordered" evidence="1">
    <location>
        <begin position="312"/>
        <end position="337"/>
    </location>
</feature>
<feature type="compositionally biased region" description="Basic and acidic residues" evidence="1">
    <location>
        <begin position="634"/>
        <end position="665"/>
    </location>
</feature>
<accession>A0AAV7ZHW4</accession>
<feature type="compositionally biased region" description="Basic and acidic residues" evidence="1">
    <location>
        <begin position="20"/>
        <end position="32"/>
    </location>
</feature>
<sequence>METFQIFRDEQESKNGNLKRLHEENNQNEKKQNKNKNKKSKKNKKRRLTVQNSPSILKKTSSYKATNEKPQTKKTTTRKKRKRVVTFTPTVKVQTFQRRDGELDTPPEASPSISGDENSTETFLPLPSGITSQNYAQQYGLVNNFIINETGRSSDQNRRLSLDSNLSLCSPSQSSRNEILQNSSVQNLNSNLIPIHQQSTGLSNKRTSILPSIDEIGSNSVFRSPKNNQKLKDQNLQQFLRLSQSPTPFLNFGNEYVYEMNKEQESPQMMLISNKPNQNENNNQKNDQINGNNEKQQNENVENFDLSQIINQKQSNSSKKQMRPANKENEPLINFTQNENNKPIIIFKEENAFEIQKETSPKKKKKNQKTKKKKSQKKKSQKNKASKNKSKSKSKGKSKNNSNKKKKNNKKKNKKTKKKKNQMKIFQDGDNAENSLTQELSLNLIDNSFLNSLEQQDQEKDQQQQSENNNDFELSLTNIIEEEANFGTDKQMDIENEPTLELDFLNTENSNDFLKQLTEESNLNNQNENRNEKGTGKEKGNENLHKRSKTKTNKNKNVNKISKKKKLERELEIEKESRLELEPEQEPAPEQEPELEPELELEFEEKTQKNEKNKEQDFKKQEIEKTQEIMQIENRTKKEIKKEKEKRTKMNEKKKMNPKNDKETSQKSTNTQNLNRLNRTNRSVKSNRSVRSNRSTRSNRSNRSTRSNRSRTPRTISTGKNKKNSNKTSSSSRRSKQKQRQNKKLKQFKKLEDSEQFPQDLTIHDILKDQRNQNDSKSNKKTLNFENLNDEKEIELEIQLNKQKSSTVHNGNDNNNNNNNNNNNEKNQKNLQAKNKLKRGNSIEASNQKQFEKIENLNEHHNNINDDNNESYNIFNDQLIDEDGGNVIVSDVNQNEIENENKQKIEKEKQIKQISLDEFCEMYGIRFLDEILVNNPITSMGGDSLINKSNKRPKSVSEKMITRMICQTEINNINKGCKKFREFLKKLKIKNEQLVKSINTTNPKIFKVIQRSKNNFQIENYLKNLQNFTKFKSKTKLLKTIKKVEIGIISDLERGIDENKSRISNCQESVNGISNINRQLTANISQQKKDQKNLKKFKTALITNSKQLEQMKKKRELKKRAIRALEIENGELIKIEKINKETNLKRQTCLKSINKAEQLFEDFQLVHDWSLKEISGDYVIFEFPKMATLKLYFNSRNKVTKKELKITHNDYQFTHSLIPSSVFVSKNHANDIPELLMQFSTIIERIDDLLQEIDQIKKQHSFVSLGENGQLNVVFSSLKSKSRAFVNFKINLGYPFSRIKILNMAGTKQNEINHIIDNYQVGYNSLTNVCNQIAKKFN</sequence>
<dbReference type="EMBL" id="JANTQA010000032">
    <property type="protein sequence ID" value="KAJ3439833.1"/>
    <property type="molecule type" value="Genomic_DNA"/>
</dbReference>
<feature type="compositionally biased region" description="Basic residues" evidence="1">
    <location>
        <begin position="33"/>
        <end position="48"/>
    </location>
</feature>
<feature type="compositionally biased region" description="Basic and acidic residues" evidence="1">
    <location>
        <begin position="567"/>
        <end position="581"/>
    </location>
</feature>
<feature type="region of interest" description="Disordered" evidence="1">
    <location>
        <begin position="454"/>
        <end position="784"/>
    </location>
</feature>
<feature type="compositionally biased region" description="Low complexity" evidence="1">
    <location>
        <begin position="669"/>
        <end position="705"/>
    </location>
</feature>
<feature type="compositionally biased region" description="Basic residues" evidence="1">
    <location>
        <begin position="362"/>
        <end position="422"/>
    </location>
</feature>
<feature type="compositionally biased region" description="Basic residues" evidence="1">
    <location>
        <begin position="733"/>
        <end position="748"/>
    </location>
</feature>
<feature type="compositionally biased region" description="Basic residues" evidence="1">
    <location>
        <begin position="75"/>
        <end position="84"/>
    </location>
</feature>
<feature type="region of interest" description="Disordered" evidence="1">
    <location>
        <begin position="356"/>
        <end position="432"/>
    </location>
</feature>